<evidence type="ECO:0000313" key="5">
    <source>
        <dbReference type="EMBL" id="OJI93251.1"/>
    </source>
</evidence>
<feature type="binding site" evidence="3">
    <location>
        <begin position="93"/>
        <end position="100"/>
    </location>
    <ligand>
        <name>FAD</name>
        <dbReference type="ChEBI" id="CHEBI:57692"/>
    </ligand>
</feature>
<dbReference type="RefSeq" id="WP_072631051.1">
    <property type="nucleotide sequence ID" value="NZ_JABBAN010000186.1"/>
</dbReference>
<dbReference type="InterPro" id="IPR002081">
    <property type="entry name" value="Cryptochrome/DNA_photolyase_1"/>
</dbReference>
<dbReference type="AlphaFoldDB" id="A0A1L9NVK5"/>
<dbReference type="GO" id="GO:0071949">
    <property type="term" value="F:FAD binding"/>
    <property type="evidence" value="ECO:0007669"/>
    <property type="project" value="TreeGrafter"/>
</dbReference>
<keyword evidence="5" id="KW-0456">Lyase</keyword>
<dbReference type="PANTHER" id="PTHR11455:SF9">
    <property type="entry name" value="CRYPTOCHROME CIRCADIAN CLOCK 5 ISOFORM X1"/>
    <property type="match status" value="1"/>
</dbReference>
<dbReference type="Pfam" id="PF03441">
    <property type="entry name" value="FAD_binding_7"/>
    <property type="match status" value="1"/>
</dbReference>
<feature type="binding site" evidence="3">
    <location>
        <begin position="194"/>
        <end position="196"/>
    </location>
    <ligand>
        <name>FAD</name>
        <dbReference type="ChEBI" id="CHEBI:57692"/>
    </ligand>
</feature>
<comment type="caution">
    <text evidence="5">The sequence shown here is derived from an EMBL/GenBank/DDBJ whole genome shotgun (WGS) entry which is preliminary data.</text>
</comment>
<dbReference type="Proteomes" id="UP000184514">
    <property type="component" value="Unassembled WGS sequence"/>
</dbReference>
<comment type="cofactor">
    <cofactor evidence="3">
        <name>FAD</name>
        <dbReference type="ChEBI" id="CHEBI:57692"/>
    </cofactor>
    <text evidence="3">Binds 1 FAD per subunit.</text>
</comment>
<evidence type="ECO:0000259" key="4">
    <source>
        <dbReference type="Pfam" id="PF03441"/>
    </source>
</evidence>
<keyword evidence="2 3" id="KW-0274">FAD</keyword>
<feature type="binding site" evidence="3">
    <location>
        <position position="90"/>
    </location>
    <ligand>
        <name>FAD</name>
        <dbReference type="ChEBI" id="CHEBI:57692"/>
    </ligand>
</feature>
<evidence type="ECO:0000256" key="1">
    <source>
        <dbReference type="ARBA" id="ARBA00022630"/>
    </source>
</evidence>
<dbReference type="EMBL" id="MLCB01000150">
    <property type="protein sequence ID" value="OJI93251.1"/>
    <property type="molecule type" value="Genomic_DNA"/>
</dbReference>
<dbReference type="InterPro" id="IPR005101">
    <property type="entry name" value="Cryptochr/Photolyase_FAD-bd"/>
</dbReference>
<dbReference type="SUPFAM" id="SSF48173">
    <property type="entry name" value="Cryptochrome/photolyase FAD-binding domain"/>
    <property type="match status" value="1"/>
</dbReference>
<dbReference type="GO" id="GO:0003677">
    <property type="term" value="F:DNA binding"/>
    <property type="evidence" value="ECO:0007669"/>
    <property type="project" value="TreeGrafter"/>
</dbReference>
<dbReference type="PANTHER" id="PTHR11455">
    <property type="entry name" value="CRYPTOCHROME"/>
    <property type="match status" value="1"/>
</dbReference>
<dbReference type="OrthoDB" id="9772484at2"/>
<evidence type="ECO:0000256" key="2">
    <source>
        <dbReference type="ARBA" id="ARBA00022827"/>
    </source>
</evidence>
<proteinExistence type="predicted"/>
<keyword evidence="1 3" id="KW-0285">Flavoprotein</keyword>
<organism evidence="5 6">
    <name type="scientific">Planktotalea frisia</name>
    <dbReference type="NCBI Taxonomy" id="696762"/>
    <lineage>
        <taxon>Bacteria</taxon>
        <taxon>Pseudomonadati</taxon>
        <taxon>Pseudomonadota</taxon>
        <taxon>Alphaproteobacteria</taxon>
        <taxon>Rhodobacterales</taxon>
        <taxon>Paracoccaceae</taxon>
        <taxon>Planktotalea</taxon>
    </lineage>
</organism>
<dbReference type="InterPro" id="IPR036134">
    <property type="entry name" value="Crypto/Photolyase_FAD-like_sf"/>
</dbReference>
<dbReference type="STRING" id="696762.PFRI_25100"/>
<dbReference type="Gene3D" id="1.25.40.80">
    <property type="match status" value="1"/>
</dbReference>
<dbReference type="Gene3D" id="1.10.579.10">
    <property type="entry name" value="DNA Cyclobutane Dipyrimidine Photolyase, subunit A, domain 3"/>
    <property type="match status" value="1"/>
</dbReference>
<dbReference type="GO" id="GO:0009416">
    <property type="term" value="P:response to light stimulus"/>
    <property type="evidence" value="ECO:0007669"/>
    <property type="project" value="TreeGrafter"/>
</dbReference>
<dbReference type="EC" id="4.1.99.3" evidence="5"/>
<protein>
    <submittedName>
        <fullName evidence="5">Deoxyribodipyrimidine photo-lyase</fullName>
        <ecNumber evidence="5">4.1.99.3</ecNumber>
    </submittedName>
</protein>
<sequence length="409" mass="45947">MNTQDLFGQGTPPSESVTFAPTRKAGLERLEKFLSRTGHHYERNRNYDFGPEQRSNISVLSPWIRHRIITEQEVLTQTLARQSPSAAEKFVQEVFWRGYFKGWLEQHPSVWLSYKRDLVQKLDALEANNFLNAEYQTAIEGRTGIDCFDQWARELVETGYLHNHTRMWFASIWVFTLGLPWQLGADFFMQHLLDGDPASNTCSWRWVSGLHTKGKSYLARASNIAKFTDGRFNPVGQLSPTAVPLVEDFDHPLLPIPEADALPEAAFLLLVTPEDCQASALWAENAAAVLALPTPEQERQSIRVQAFKTGALQDSISDLNGTLLCADWVTQITEVAREANVKHIVTAYTPIGPSADQLATAAPSLTEAGLTLHRVRRPYDTLTWPHANKGFFKVKKQIPKILQGLGLAP</sequence>
<feature type="binding site" evidence="3">
    <location>
        <position position="41"/>
    </location>
    <ligand>
        <name>FAD</name>
        <dbReference type="ChEBI" id="CHEBI:57692"/>
    </ligand>
</feature>
<reference evidence="5 6" key="1">
    <citation type="submission" date="2016-10" db="EMBL/GenBank/DDBJ databases">
        <title>Genome sequence of Planktotalea frisia SH6-1.</title>
        <authorList>
            <person name="Poehlein A."/>
            <person name="Bakenhus I."/>
            <person name="Voget S."/>
            <person name="Brinkhoff T."/>
            <person name="Simon M."/>
        </authorList>
    </citation>
    <scope>NUCLEOTIDE SEQUENCE [LARGE SCALE GENOMIC DNA]</scope>
    <source>
        <strain evidence="5 6">SH6-1</strain>
    </source>
</reference>
<evidence type="ECO:0000313" key="6">
    <source>
        <dbReference type="Proteomes" id="UP000184514"/>
    </source>
</evidence>
<evidence type="ECO:0000256" key="3">
    <source>
        <dbReference type="PIRSR" id="PIRSR602081-1"/>
    </source>
</evidence>
<keyword evidence="6" id="KW-1185">Reference proteome</keyword>
<dbReference type="GO" id="GO:0003904">
    <property type="term" value="F:deoxyribodipyrimidine photo-lyase activity"/>
    <property type="evidence" value="ECO:0007669"/>
    <property type="project" value="UniProtKB-EC"/>
</dbReference>
<gene>
    <name evidence="5" type="primary">phrA</name>
    <name evidence="5" type="ORF">PFRI_25100</name>
</gene>
<feature type="domain" description="Cryptochrome/DNA photolyase FAD-binding" evidence="4">
    <location>
        <begin position="90"/>
        <end position="251"/>
    </location>
</feature>
<accession>A0A1L9NVK5</accession>
<name>A0A1L9NVK5_9RHOB</name>